<reference evidence="3" key="1">
    <citation type="submission" date="2018-05" db="EMBL/GenBank/DDBJ databases">
        <authorList>
            <person name="Lanie J.A."/>
            <person name="Ng W.-L."/>
            <person name="Kazmierczak K.M."/>
            <person name="Andrzejewski T.M."/>
            <person name="Davidsen T.M."/>
            <person name="Wayne K.J."/>
            <person name="Tettelin H."/>
            <person name="Glass J.I."/>
            <person name="Rusch D."/>
            <person name="Podicherti R."/>
            <person name="Tsui H.-C.T."/>
            <person name="Winkler M.E."/>
        </authorList>
    </citation>
    <scope>NUCLEOTIDE SEQUENCE</scope>
</reference>
<sequence length="317" mass="35971">MDNKRRDLSKPLRVAILGASGIGRVHARLYHKLGAAVIAILCKSDVKAKKVAADLKSTFGIVVNPSSDINRILEEDLDAISICTPPVLHLQQIIAAFDKNIPVFCEKPLFWKKGYGSKEVMEKLKVLQRHPNRKLFVNTSNTVFIDAINKQIGTVDFSKNFTFEFYTNGPLQGLDIAIDLLPHGFSLLLHIFGKRKISKLNWTVGRNNFFCEFMYGGCNVSFDFREDINGPRHFLIGLDSKRFRRMQEGRGLSYKVHLMDEDTNERIPSIDPFEVYISEFIDYCSRQGKHLPDGFNTASLNMKLMASCFDLINQTST</sequence>
<name>A0A382IA99_9ZZZZ</name>
<accession>A0A382IA99</accession>
<gene>
    <name evidence="3" type="ORF">METZ01_LOCUS248485</name>
</gene>
<evidence type="ECO:0000256" key="1">
    <source>
        <dbReference type="ARBA" id="ARBA00023002"/>
    </source>
</evidence>
<dbReference type="PANTHER" id="PTHR43818:SF11">
    <property type="entry name" value="BCDNA.GH03377"/>
    <property type="match status" value="1"/>
</dbReference>
<dbReference type="Gene3D" id="3.40.50.720">
    <property type="entry name" value="NAD(P)-binding Rossmann-like Domain"/>
    <property type="match status" value="1"/>
</dbReference>
<evidence type="ECO:0000313" key="3">
    <source>
        <dbReference type="EMBL" id="SVB95631.1"/>
    </source>
</evidence>
<dbReference type="SUPFAM" id="SSF51735">
    <property type="entry name" value="NAD(P)-binding Rossmann-fold domains"/>
    <property type="match status" value="1"/>
</dbReference>
<dbReference type="EMBL" id="UINC01065696">
    <property type="protein sequence ID" value="SVB95631.1"/>
    <property type="molecule type" value="Genomic_DNA"/>
</dbReference>
<evidence type="ECO:0000259" key="2">
    <source>
        <dbReference type="Pfam" id="PF01408"/>
    </source>
</evidence>
<dbReference type="PANTHER" id="PTHR43818">
    <property type="entry name" value="BCDNA.GH03377"/>
    <property type="match status" value="1"/>
</dbReference>
<dbReference type="InterPro" id="IPR036291">
    <property type="entry name" value="NAD(P)-bd_dom_sf"/>
</dbReference>
<keyword evidence="1" id="KW-0560">Oxidoreductase</keyword>
<dbReference type="InterPro" id="IPR050463">
    <property type="entry name" value="Gfo/Idh/MocA_oxidrdct_glycsds"/>
</dbReference>
<organism evidence="3">
    <name type="scientific">marine metagenome</name>
    <dbReference type="NCBI Taxonomy" id="408172"/>
    <lineage>
        <taxon>unclassified sequences</taxon>
        <taxon>metagenomes</taxon>
        <taxon>ecological metagenomes</taxon>
    </lineage>
</organism>
<dbReference type="InterPro" id="IPR000683">
    <property type="entry name" value="Gfo/Idh/MocA-like_OxRdtase_N"/>
</dbReference>
<proteinExistence type="predicted"/>
<dbReference type="GO" id="GO:0016491">
    <property type="term" value="F:oxidoreductase activity"/>
    <property type="evidence" value="ECO:0007669"/>
    <property type="project" value="UniProtKB-KW"/>
</dbReference>
<dbReference type="AlphaFoldDB" id="A0A382IA99"/>
<dbReference type="Pfam" id="PF01408">
    <property type="entry name" value="GFO_IDH_MocA"/>
    <property type="match status" value="1"/>
</dbReference>
<dbReference type="GO" id="GO:0000166">
    <property type="term" value="F:nucleotide binding"/>
    <property type="evidence" value="ECO:0007669"/>
    <property type="project" value="InterPro"/>
</dbReference>
<feature type="domain" description="Gfo/Idh/MocA-like oxidoreductase N-terminal" evidence="2">
    <location>
        <begin position="12"/>
        <end position="111"/>
    </location>
</feature>
<protein>
    <recommendedName>
        <fullName evidence="2">Gfo/Idh/MocA-like oxidoreductase N-terminal domain-containing protein</fullName>
    </recommendedName>
</protein>